<evidence type="ECO:0000313" key="2">
    <source>
        <dbReference type="EMBL" id="OHT14854.1"/>
    </source>
</evidence>
<dbReference type="RefSeq" id="XP_068367990.1">
    <property type="nucleotide sequence ID" value="XM_068498034.1"/>
</dbReference>
<sequence length="160" mass="18942">MINLQEKEFQDLKKKHKSTPIPKDENEAKRVYDSFELELADFRTKWQRKMQKFEQEKNEELNSFQQELNVSVVRPISPEPILDPYEKIGKYNATILAQKERERLIQEESEKEAFNQTIESPKKFSQTMQPRSSPQKLSQTMKPKQSPKQTARLATTVKKK</sequence>
<protein>
    <submittedName>
        <fullName evidence="2">Uncharacterized protein</fullName>
    </submittedName>
</protein>
<comment type="caution">
    <text evidence="2">The sequence shown here is derived from an EMBL/GenBank/DDBJ whole genome shotgun (WGS) entry which is preliminary data.</text>
</comment>
<evidence type="ECO:0000313" key="3">
    <source>
        <dbReference type="Proteomes" id="UP000179807"/>
    </source>
</evidence>
<dbReference type="AlphaFoldDB" id="A0A1J4KYR8"/>
<name>A0A1J4KYR8_9EUKA</name>
<gene>
    <name evidence="2" type="ORF">TRFO_14823</name>
</gene>
<keyword evidence="3" id="KW-1185">Reference proteome</keyword>
<accession>A0A1J4KYR8</accession>
<feature type="region of interest" description="Disordered" evidence="1">
    <location>
        <begin position="109"/>
        <end position="160"/>
    </location>
</feature>
<reference evidence="2" key="1">
    <citation type="submission" date="2016-10" db="EMBL/GenBank/DDBJ databases">
        <authorList>
            <person name="Benchimol M."/>
            <person name="Almeida L.G."/>
            <person name="Vasconcelos A.T."/>
            <person name="Perreira-Neves A."/>
            <person name="Rosa I.A."/>
            <person name="Tasca T."/>
            <person name="Bogo M.R."/>
            <person name="de Souza W."/>
        </authorList>
    </citation>
    <scope>NUCLEOTIDE SEQUENCE [LARGE SCALE GENOMIC DNA]</scope>
    <source>
        <strain evidence="2">K</strain>
    </source>
</reference>
<dbReference type="GeneID" id="94832738"/>
<feature type="region of interest" description="Disordered" evidence="1">
    <location>
        <begin position="1"/>
        <end position="25"/>
    </location>
</feature>
<dbReference type="EMBL" id="MLAK01000314">
    <property type="protein sequence ID" value="OHT14854.1"/>
    <property type="molecule type" value="Genomic_DNA"/>
</dbReference>
<organism evidence="2 3">
    <name type="scientific">Tritrichomonas foetus</name>
    <dbReference type="NCBI Taxonomy" id="1144522"/>
    <lineage>
        <taxon>Eukaryota</taxon>
        <taxon>Metamonada</taxon>
        <taxon>Parabasalia</taxon>
        <taxon>Tritrichomonadida</taxon>
        <taxon>Tritrichomonadidae</taxon>
        <taxon>Tritrichomonas</taxon>
    </lineage>
</organism>
<proteinExistence type="predicted"/>
<evidence type="ECO:0000256" key="1">
    <source>
        <dbReference type="SAM" id="MobiDB-lite"/>
    </source>
</evidence>
<dbReference type="Proteomes" id="UP000179807">
    <property type="component" value="Unassembled WGS sequence"/>
</dbReference>
<feature type="compositionally biased region" description="Polar residues" evidence="1">
    <location>
        <begin position="114"/>
        <end position="153"/>
    </location>
</feature>
<dbReference type="VEuPathDB" id="TrichDB:TRFO_14823"/>
<feature type="compositionally biased region" description="Basic and acidic residues" evidence="1">
    <location>
        <begin position="1"/>
        <end position="12"/>
    </location>
</feature>